<dbReference type="SUPFAM" id="SSF49562">
    <property type="entry name" value="C2 domain (Calcium/lipid-binding domain, CaLB)"/>
    <property type="match status" value="1"/>
</dbReference>
<dbReference type="AlphaFoldDB" id="A0A1Y2I1H7"/>
<dbReference type="Gene3D" id="2.60.40.150">
    <property type="entry name" value="C2 domain"/>
    <property type="match status" value="1"/>
</dbReference>
<dbReference type="InterPro" id="IPR052981">
    <property type="entry name" value="Ingression_C2_domain"/>
</dbReference>
<protein>
    <submittedName>
        <fullName evidence="2">C2 domain-containing protein</fullName>
    </submittedName>
</protein>
<accession>A0A1Y2I1H7</accession>
<dbReference type="InterPro" id="IPR000008">
    <property type="entry name" value="C2_dom"/>
</dbReference>
<dbReference type="InterPro" id="IPR035892">
    <property type="entry name" value="C2_domain_sf"/>
</dbReference>
<dbReference type="PANTHER" id="PTHR47052">
    <property type="entry name" value="CONSERVED SERINE PROLINE-RICH PROTEIN (AFU_ORTHOLOGUE AFUA_2G01790)"/>
    <property type="match status" value="1"/>
</dbReference>
<comment type="caution">
    <text evidence="2">The sequence shown here is derived from an EMBL/GenBank/DDBJ whole genome shotgun (WGS) entry which is preliminary data.</text>
</comment>
<feature type="domain" description="C2" evidence="1">
    <location>
        <begin position="1"/>
        <end position="108"/>
    </location>
</feature>
<dbReference type="PANTHER" id="PTHR47052:SF3">
    <property type="entry name" value="INGRESSION PROTEIN 1"/>
    <property type="match status" value="1"/>
</dbReference>
<reference evidence="2 3" key="1">
    <citation type="submission" date="2016-07" db="EMBL/GenBank/DDBJ databases">
        <title>Pervasive Adenine N6-methylation of Active Genes in Fungi.</title>
        <authorList>
            <consortium name="DOE Joint Genome Institute"/>
            <person name="Mondo S.J."/>
            <person name="Dannebaum R.O."/>
            <person name="Kuo R.C."/>
            <person name="Labutti K."/>
            <person name="Haridas S."/>
            <person name="Kuo A."/>
            <person name="Salamov A."/>
            <person name="Ahrendt S.R."/>
            <person name="Lipzen A."/>
            <person name="Sullivan W."/>
            <person name="Andreopoulos W.B."/>
            <person name="Clum A."/>
            <person name="Lindquist E."/>
            <person name="Daum C."/>
            <person name="Ramamoorthy G.K."/>
            <person name="Gryganskyi A."/>
            <person name="Culley D."/>
            <person name="Magnuson J.K."/>
            <person name="James T.Y."/>
            <person name="O'Malley M.A."/>
            <person name="Stajich J.E."/>
            <person name="Spatafora J.W."/>
            <person name="Visel A."/>
            <person name="Grigoriev I.V."/>
        </authorList>
    </citation>
    <scope>NUCLEOTIDE SEQUENCE [LARGE SCALE GENOMIC DNA]</scope>
    <source>
        <strain evidence="2 3">PL171</strain>
    </source>
</reference>
<dbReference type="CDD" id="cd00030">
    <property type="entry name" value="C2"/>
    <property type="match status" value="1"/>
</dbReference>
<dbReference type="OrthoDB" id="270970at2759"/>
<dbReference type="Proteomes" id="UP000193411">
    <property type="component" value="Unassembled WGS sequence"/>
</dbReference>
<dbReference type="SMART" id="SM00239">
    <property type="entry name" value="C2"/>
    <property type="match status" value="1"/>
</dbReference>
<evidence type="ECO:0000259" key="1">
    <source>
        <dbReference type="PROSITE" id="PS50004"/>
    </source>
</evidence>
<proteinExistence type="predicted"/>
<name>A0A1Y2I1H7_9FUNG</name>
<dbReference type="Pfam" id="PF00168">
    <property type="entry name" value="C2"/>
    <property type="match status" value="1"/>
</dbReference>
<gene>
    <name evidence="2" type="ORF">BCR44DRAFT_95083</name>
</gene>
<evidence type="ECO:0000313" key="3">
    <source>
        <dbReference type="Proteomes" id="UP000193411"/>
    </source>
</evidence>
<dbReference type="EMBL" id="MCFL01000004">
    <property type="protein sequence ID" value="ORZ39811.1"/>
    <property type="molecule type" value="Genomic_DNA"/>
</dbReference>
<evidence type="ECO:0000313" key="2">
    <source>
        <dbReference type="EMBL" id="ORZ39811.1"/>
    </source>
</evidence>
<keyword evidence="3" id="KW-1185">Reference proteome</keyword>
<organism evidence="2 3">
    <name type="scientific">Catenaria anguillulae PL171</name>
    <dbReference type="NCBI Taxonomy" id="765915"/>
    <lineage>
        <taxon>Eukaryota</taxon>
        <taxon>Fungi</taxon>
        <taxon>Fungi incertae sedis</taxon>
        <taxon>Blastocladiomycota</taxon>
        <taxon>Blastocladiomycetes</taxon>
        <taxon>Blastocladiales</taxon>
        <taxon>Catenariaceae</taxon>
        <taxon>Catenaria</taxon>
    </lineage>
</organism>
<dbReference type="PROSITE" id="PS50004">
    <property type="entry name" value="C2"/>
    <property type="match status" value="1"/>
</dbReference>
<sequence length="168" mass="18592">MSMGSLKITCLSGENLYNCDRYFSQDPYVQFTLGTAFARTSILRGGGTNVTWAETVEVMVHPKHSRNEDTIKVECWDHDFLKRDDLIGKGVFDVSKLILSTTSTSSEGLVQLTRQSKDKEGAGEVDAGKVKVQVTWIPLATQEEYDAYVKAVFKAAVKKVTVPLVIPV</sequence>